<dbReference type="Proteomes" id="UP000599024">
    <property type="component" value="Unassembled WGS sequence"/>
</dbReference>
<proteinExistence type="inferred from homology"/>
<organism evidence="9 10">
    <name type="scientific">Candidatus Desulfatifera sulfidica</name>
    <dbReference type="NCBI Taxonomy" id="2841691"/>
    <lineage>
        <taxon>Bacteria</taxon>
        <taxon>Pseudomonadati</taxon>
        <taxon>Thermodesulfobacteriota</taxon>
        <taxon>Desulfobulbia</taxon>
        <taxon>Desulfobulbales</taxon>
        <taxon>Desulfobulbaceae</taxon>
        <taxon>Candidatus Desulfatifera</taxon>
    </lineage>
</organism>
<evidence type="ECO:0000256" key="1">
    <source>
        <dbReference type="ARBA" id="ARBA00004651"/>
    </source>
</evidence>
<accession>A0A8J6TE04</accession>
<reference evidence="9 10" key="1">
    <citation type="submission" date="2020-08" db="EMBL/GenBank/DDBJ databases">
        <title>Bridging the membrane lipid divide: bacteria of the FCB group superphylum have the potential to synthesize archaeal ether lipids.</title>
        <authorList>
            <person name="Villanueva L."/>
            <person name="Von Meijenfeldt F.A.B."/>
            <person name="Westbye A.B."/>
            <person name="Yadav S."/>
            <person name="Hopmans E.C."/>
            <person name="Dutilh B.E."/>
            <person name="Sinninghe Damste J.S."/>
        </authorList>
    </citation>
    <scope>NUCLEOTIDE SEQUENCE [LARGE SCALE GENOMIC DNA]</scope>
    <source>
        <strain evidence="9">NIOZ-UU81</strain>
    </source>
</reference>
<feature type="transmembrane region" description="Helical" evidence="8">
    <location>
        <begin position="70"/>
        <end position="88"/>
    </location>
</feature>
<name>A0A8J6TE04_9BACT</name>
<feature type="transmembrane region" description="Helical" evidence="8">
    <location>
        <begin position="219"/>
        <end position="237"/>
    </location>
</feature>
<dbReference type="PANTHER" id="PTHR30269:SF37">
    <property type="entry name" value="MEMBRANE TRANSPORTER PROTEIN"/>
    <property type="match status" value="1"/>
</dbReference>
<feature type="transmembrane region" description="Helical" evidence="8">
    <location>
        <begin position="125"/>
        <end position="149"/>
    </location>
</feature>
<feature type="transmembrane region" description="Helical" evidence="8">
    <location>
        <begin position="95"/>
        <end position="113"/>
    </location>
</feature>
<protein>
    <recommendedName>
        <fullName evidence="8">Probable membrane transporter protein</fullName>
    </recommendedName>
</protein>
<feature type="transmembrane region" description="Helical" evidence="8">
    <location>
        <begin position="6"/>
        <end position="29"/>
    </location>
</feature>
<evidence type="ECO:0000256" key="3">
    <source>
        <dbReference type="ARBA" id="ARBA00022448"/>
    </source>
</evidence>
<gene>
    <name evidence="9" type="ORF">H8E79_07380</name>
</gene>
<keyword evidence="5 8" id="KW-0812">Transmembrane</keyword>
<dbReference type="PANTHER" id="PTHR30269">
    <property type="entry name" value="TRANSMEMBRANE PROTEIN YFCA"/>
    <property type="match status" value="1"/>
</dbReference>
<dbReference type="InterPro" id="IPR002781">
    <property type="entry name" value="TM_pro_TauE-like"/>
</dbReference>
<feature type="transmembrane region" description="Helical" evidence="8">
    <location>
        <begin position="185"/>
        <end position="207"/>
    </location>
</feature>
<keyword evidence="3" id="KW-0813">Transport</keyword>
<dbReference type="AlphaFoldDB" id="A0A8J6TE04"/>
<comment type="subcellular location">
    <subcellularLocation>
        <location evidence="1 8">Cell membrane</location>
        <topology evidence="1 8">Multi-pass membrane protein</topology>
    </subcellularLocation>
</comment>
<evidence type="ECO:0000256" key="5">
    <source>
        <dbReference type="ARBA" id="ARBA00022692"/>
    </source>
</evidence>
<evidence type="ECO:0000256" key="7">
    <source>
        <dbReference type="ARBA" id="ARBA00023136"/>
    </source>
</evidence>
<evidence type="ECO:0000256" key="4">
    <source>
        <dbReference type="ARBA" id="ARBA00022475"/>
    </source>
</evidence>
<dbReference type="InterPro" id="IPR052017">
    <property type="entry name" value="TSUP"/>
</dbReference>
<evidence type="ECO:0000256" key="6">
    <source>
        <dbReference type="ARBA" id="ARBA00022989"/>
    </source>
</evidence>
<evidence type="ECO:0000313" key="10">
    <source>
        <dbReference type="Proteomes" id="UP000599024"/>
    </source>
</evidence>
<evidence type="ECO:0000313" key="9">
    <source>
        <dbReference type="EMBL" id="MBC8208972.1"/>
    </source>
</evidence>
<feature type="transmembrane region" description="Helical" evidence="8">
    <location>
        <begin position="161"/>
        <end position="179"/>
    </location>
</feature>
<evidence type="ECO:0000256" key="8">
    <source>
        <dbReference type="RuleBase" id="RU363041"/>
    </source>
</evidence>
<dbReference type="EMBL" id="JACNLK010000066">
    <property type="protein sequence ID" value="MBC8208972.1"/>
    <property type="molecule type" value="Genomic_DNA"/>
</dbReference>
<evidence type="ECO:0000256" key="2">
    <source>
        <dbReference type="ARBA" id="ARBA00009142"/>
    </source>
</evidence>
<keyword evidence="6 8" id="KW-1133">Transmembrane helix</keyword>
<keyword evidence="4 8" id="KW-1003">Cell membrane</keyword>
<dbReference type="GO" id="GO:0005886">
    <property type="term" value="C:plasma membrane"/>
    <property type="evidence" value="ECO:0007669"/>
    <property type="project" value="UniProtKB-SubCell"/>
</dbReference>
<keyword evidence="7 8" id="KW-0472">Membrane</keyword>
<comment type="caution">
    <text evidence="9">The sequence shown here is derived from an EMBL/GenBank/DDBJ whole genome shotgun (WGS) entry which is preliminary data.</text>
</comment>
<dbReference type="Pfam" id="PF01925">
    <property type="entry name" value="TauE"/>
    <property type="match status" value="1"/>
</dbReference>
<sequence>MPPELLTGTIFLVAGFIQGMTGFGSALIALPLLSLFLDIKIAVPLCILNSLVITTTMALQLKKHFEKKKILPLCLAAIPGVILGVTLLKNSGSDIIRISLALLLICYSLYSLLSTPKHPNLHPNWAIPAGFLSGLIGAIFSAGGPPTIIYTALSNWSKDQIKATLTGFFLFNSYLIAIAHTSSGLINSTVLSLFLYSAPMVLVGTLLGGRCYGLLKKDLYLKVIFAFLVVMGMMLLGTF</sequence>
<feature type="transmembrane region" description="Helical" evidence="8">
    <location>
        <begin position="41"/>
        <end position="58"/>
    </location>
</feature>
<comment type="similarity">
    <text evidence="2 8">Belongs to the 4-toluene sulfonate uptake permease (TSUP) (TC 2.A.102) family.</text>
</comment>